<dbReference type="InterPro" id="IPR010291">
    <property type="entry name" value="Ion_channel_UNC-93"/>
</dbReference>
<feature type="transmembrane region" description="Helical" evidence="7">
    <location>
        <begin position="735"/>
        <end position="755"/>
    </location>
</feature>
<keyword evidence="5 7" id="KW-0472">Membrane</keyword>
<comment type="subcellular location">
    <subcellularLocation>
        <location evidence="1">Membrane</location>
        <topology evidence="1">Multi-pass membrane protein</topology>
    </subcellularLocation>
</comment>
<evidence type="ECO:0008006" key="12">
    <source>
        <dbReference type="Google" id="ProtNLM"/>
    </source>
</evidence>
<dbReference type="InterPro" id="IPR051951">
    <property type="entry name" value="UNC-93_regulatory"/>
</dbReference>
<feature type="transmembrane region" description="Helical" evidence="7">
    <location>
        <begin position="977"/>
        <end position="998"/>
    </location>
</feature>
<dbReference type="GO" id="GO:0019287">
    <property type="term" value="P:isopentenyl diphosphate biosynthetic process, mevalonate pathway"/>
    <property type="evidence" value="ECO:0007669"/>
    <property type="project" value="InterPro"/>
</dbReference>
<dbReference type="Gene3D" id="1.20.1250.20">
    <property type="entry name" value="MFS general substrate transporter like domains"/>
    <property type="match status" value="1"/>
</dbReference>
<feature type="transmembrane region" description="Helical" evidence="7">
    <location>
        <begin position="709"/>
        <end position="728"/>
    </location>
</feature>
<dbReference type="Pfam" id="PF18376">
    <property type="entry name" value="MDD_C"/>
    <property type="match status" value="1"/>
</dbReference>
<feature type="domain" description="Diphosphomevalonate decarboxylase-like N-terminal" evidence="9">
    <location>
        <begin position="83"/>
        <end position="186"/>
    </location>
</feature>
<dbReference type="PANTHER" id="PTHR19444:SF13">
    <property type="entry name" value="PROTEIN UNC-93 HOMOLOG A"/>
    <property type="match status" value="1"/>
</dbReference>
<dbReference type="GO" id="GO:0004163">
    <property type="term" value="F:diphosphomevalonate decarboxylase activity"/>
    <property type="evidence" value="ECO:0007669"/>
    <property type="project" value="InterPro"/>
</dbReference>
<proteinExistence type="inferred from homology"/>
<feature type="transmembrane region" description="Helical" evidence="7">
    <location>
        <begin position="1019"/>
        <end position="1039"/>
    </location>
</feature>
<evidence type="ECO:0000313" key="10">
    <source>
        <dbReference type="EMBL" id="CAB3374708.1"/>
    </source>
</evidence>
<feature type="transmembrane region" description="Helical" evidence="7">
    <location>
        <begin position="484"/>
        <end position="502"/>
    </location>
</feature>
<dbReference type="GO" id="GO:0005886">
    <property type="term" value="C:plasma membrane"/>
    <property type="evidence" value="ECO:0007669"/>
    <property type="project" value="TreeGrafter"/>
</dbReference>
<dbReference type="GO" id="GO:0005829">
    <property type="term" value="C:cytosol"/>
    <property type="evidence" value="ECO:0007669"/>
    <property type="project" value="InterPro"/>
</dbReference>
<dbReference type="Pfam" id="PF22700">
    <property type="entry name" value="MVD-like_N"/>
    <property type="match status" value="1"/>
</dbReference>
<dbReference type="SUPFAM" id="SSF54211">
    <property type="entry name" value="Ribosomal protein S5 domain 2-like"/>
    <property type="match status" value="1"/>
</dbReference>
<dbReference type="InterPro" id="IPR041431">
    <property type="entry name" value="Mvd1_C"/>
</dbReference>
<dbReference type="InterPro" id="IPR014721">
    <property type="entry name" value="Ribsml_uS5_D2-typ_fold_subgr"/>
</dbReference>
<keyword evidence="3 7" id="KW-0812">Transmembrane</keyword>
<evidence type="ECO:0000259" key="9">
    <source>
        <dbReference type="Pfam" id="PF22700"/>
    </source>
</evidence>
<accession>A0A8S1CVA7</accession>
<reference evidence="10 11" key="1">
    <citation type="submission" date="2020-04" db="EMBL/GenBank/DDBJ databases">
        <authorList>
            <person name="Alioto T."/>
            <person name="Alioto T."/>
            <person name="Gomez Garrido J."/>
        </authorList>
    </citation>
    <scope>NUCLEOTIDE SEQUENCE [LARGE SCALE GENOMIC DNA]</scope>
</reference>
<dbReference type="SUPFAM" id="SSF55060">
    <property type="entry name" value="GHMP Kinase, C-terminal domain"/>
    <property type="match status" value="1"/>
</dbReference>
<dbReference type="GO" id="GO:0043266">
    <property type="term" value="P:regulation of potassium ion transport"/>
    <property type="evidence" value="ECO:0007669"/>
    <property type="project" value="TreeGrafter"/>
</dbReference>
<dbReference type="GO" id="GO:0006937">
    <property type="term" value="P:regulation of muscle contraction"/>
    <property type="evidence" value="ECO:0007669"/>
    <property type="project" value="TreeGrafter"/>
</dbReference>
<evidence type="ECO:0000313" key="11">
    <source>
        <dbReference type="Proteomes" id="UP000494165"/>
    </source>
</evidence>
<feature type="domain" description="Mvd1 C-terminal" evidence="8">
    <location>
        <begin position="200"/>
        <end position="377"/>
    </location>
</feature>
<feature type="transmembrane region" description="Helical" evidence="7">
    <location>
        <begin position="953"/>
        <end position="971"/>
    </location>
</feature>
<dbReference type="Gene3D" id="3.30.70.890">
    <property type="entry name" value="GHMP kinase, C-terminal domain"/>
    <property type="match status" value="1"/>
</dbReference>
<feature type="transmembrane region" description="Helical" evidence="7">
    <location>
        <begin position="508"/>
        <end position="530"/>
    </location>
</feature>
<dbReference type="GO" id="GO:0015459">
    <property type="term" value="F:potassium channel regulator activity"/>
    <property type="evidence" value="ECO:0007669"/>
    <property type="project" value="TreeGrafter"/>
</dbReference>
<dbReference type="InterPro" id="IPR036554">
    <property type="entry name" value="GHMP_kinase_C_sf"/>
</dbReference>
<dbReference type="EMBL" id="CADEPI010000102">
    <property type="protein sequence ID" value="CAB3374708.1"/>
    <property type="molecule type" value="Genomic_DNA"/>
</dbReference>
<comment type="caution">
    <text evidence="10">The sequence shown here is derived from an EMBL/GenBank/DDBJ whole genome shotgun (WGS) entry which is preliminary data.</text>
</comment>
<feature type="transmembrane region" description="Helical" evidence="7">
    <location>
        <begin position="1230"/>
        <end position="1248"/>
    </location>
</feature>
<feature type="transmembrane region" description="Helical" evidence="7">
    <location>
        <begin position="1178"/>
        <end position="1197"/>
    </location>
</feature>
<feature type="transmembrane region" description="Helical" evidence="7">
    <location>
        <begin position="616"/>
        <end position="638"/>
    </location>
</feature>
<dbReference type="OrthoDB" id="10253702at2759"/>
<organism evidence="10 11">
    <name type="scientific">Cloeon dipterum</name>
    <dbReference type="NCBI Taxonomy" id="197152"/>
    <lineage>
        <taxon>Eukaryota</taxon>
        <taxon>Metazoa</taxon>
        <taxon>Ecdysozoa</taxon>
        <taxon>Arthropoda</taxon>
        <taxon>Hexapoda</taxon>
        <taxon>Insecta</taxon>
        <taxon>Pterygota</taxon>
        <taxon>Palaeoptera</taxon>
        <taxon>Ephemeroptera</taxon>
        <taxon>Pisciforma</taxon>
        <taxon>Baetidae</taxon>
        <taxon>Cloeon</taxon>
    </lineage>
</organism>
<name>A0A8S1CVA7_9INSE</name>
<gene>
    <name evidence="10" type="ORF">CLODIP_2_CD02407</name>
</gene>
<evidence type="ECO:0000256" key="2">
    <source>
        <dbReference type="ARBA" id="ARBA00009172"/>
    </source>
</evidence>
<dbReference type="PANTHER" id="PTHR19444">
    <property type="entry name" value="UNC-93 RELATED"/>
    <property type="match status" value="1"/>
</dbReference>
<evidence type="ECO:0000259" key="8">
    <source>
        <dbReference type="Pfam" id="PF18376"/>
    </source>
</evidence>
<feature type="transmembrane region" description="Helical" evidence="7">
    <location>
        <begin position="422"/>
        <end position="439"/>
    </location>
</feature>
<dbReference type="InterPro" id="IPR029765">
    <property type="entry name" value="Mev_diP_decarb"/>
</dbReference>
<dbReference type="Gene3D" id="3.30.230.10">
    <property type="match status" value="1"/>
</dbReference>
<evidence type="ECO:0000256" key="5">
    <source>
        <dbReference type="ARBA" id="ARBA00023136"/>
    </source>
</evidence>
<protein>
    <recommendedName>
        <fullName evidence="12">Diphosphomevalonate decarboxylase</fullName>
    </recommendedName>
</protein>
<evidence type="ECO:0000256" key="4">
    <source>
        <dbReference type="ARBA" id="ARBA00022989"/>
    </source>
</evidence>
<feature type="transmembrane region" description="Helical" evidence="7">
    <location>
        <begin position="673"/>
        <end position="689"/>
    </location>
</feature>
<dbReference type="CDD" id="cd17406">
    <property type="entry name" value="MFS_unc93A_like"/>
    <property type="match status" value="1"/>
</dbReference>
<feature type="transmembrane region" description="Helical" evidence="7">
    <location>
        <begin position="926"/>
        <end position="946"/>
    </location>
</feature>
<dbReference type="FunFam" id="1.20.1250.20:FF:000290">
    <property type="entry name" value="Unc-93 homolog A"/>
    <property type="match status" value="1"/>
</dbReference>
<evidence type="ECO:0000256" key="7">
    <source>
        <dbReference type="SAM" id="Phobius"/>
    </source>
</evidence>
<dbReference type="SUPFAM" id="SSF103473">
    <property type="entry name" value="MFS general substrate transporter"/>
    <property type="match status" value="2"/>
</dbReference>
<feature type="transmembrane region" description="Helical" evidence="7">
    <location>
        <begin position="451"/>
        <end position="472"/>
    </location>
</feature>
<dbReference type="InterPro" id="IPR020568">
    <property type="entry name" value="Ribosomal_Su5_D2-typ_SF"/>
</dbReference>
<keyword evidence="4 7" id="KW-1133">Transmembrane helix</keyword>
<dbReference type="GO" id="GO:0055120">
    <property type="term" value="C:striated muscle dense body"/>
    <property type="evidence" value="ECO:0007669"/>
    <property type="project" value="TreeGrafter"/>
</dbReference>
<evidence type="ECO:0000256" key="3">
    <source>
        <dbReference type="ARBA" id="ARBA00022692"/>
    </source>
</evidence>
<dbReference type="InterPro" id="IPR053859">
    <property type="entry name" value="MVD-like_N"/>
</dbReference>
<keyword evidence="6" id="KW-0325">Glycoprotein</keyword>
<dbReference type="InterPro" id="IPR036259">
    <property type="entry name" value="MFS_trans_sf"/>
</dbReference>
<dbReference type="AlphaFoldDB" id="A0A8S1CVA7"/>
<feature type="transmembrane region" description="Helical" evidence="7">
    <location>
        <begin position="826"/>
        <end position="843"/>
    </location>
</feature>
<comment type="similarity">
    <text evidence="2">Belongs to the unc-93 family.</text>
</comment>
<dbReference type="NCBIfam" id="TIGR01240">
    <property type="entry name" value="mevDPdecarb"/>
    <property type="match status" value="1"/>
</dbReference>
<evidence type="ECO:0000256" key="1">
    <source>
        <dbReference type="ARBA" id="ARBA00004141"/>
    </source>
</evidence>
<feature type="transmembrane region" description="Helical" evidence="7">
    <location>
        <begin position="551"/>
        <end position="575"/>
    </location>
</feature>
<dbReference type="FunFam" id="3.30.70.890:FF:000005">
    <property type="entry name" value="Diphosphomevalonate decarboxylase"/>
    <property type="match status" value="1"/>
</dbReference>
<evidence type="ECO:0000256" key="6">
    <source>
        <dbReference type="ARBA" id="ARBA00023180"/>
    </source>
</evidence>
<keyword evidence="11" id="KW-1185">Reference proteome</keyword>
<dbReference type="Pfam" id="PF05978">
    <property type="entry name" value="UNC-93"/>
    <property type="match status" value="2"/>
</dbReference>
<feature type="transmembrane region" description="Helical" evidence="7">
    <location>
        <begin position="1085"/>
        <end position="1107"/>
    </location>
</feature>
<dbReference type="Proteomes" id="UP000494165">
    <property type="component" value="Unassembled WGS sequence"/>
</dbReference>
<feature type="transmembrane region" description="Helical" evidence="7">
    <location>
        <begin position="888"/>
        <end position="906"/>
    </location>
</feature>
<sequence>MCGVFCILRSVSSEIKSAEPPQRSATGHPVCRLFVIIIFRRSFSSLLSSGKQKKFFRSHRRHHESRNMHRAGQHRRHQILEESIENPRLQNCLKDLREKAKRDGDAATASLKVHICSENNFPTAAGLASSAAGYACLVFTLAKVFGVEGDVSSVARRGSGSACRSVFGGFVRWHQGQMLSGEDSIATQVVPANHWPEMRILILVVSDARKSTSSTSGMQRSVETSELLTHRVKNCVPKRVEAITKAIEQRDFETFAEITMKDSNQFHAVCLDTFPPAVYLNDVSHAIIRFVHQYNAACGQKKVAYTFDAGPNACLYLLEQDVPTVSALVKQVFPPNPEQQQDFFRGIPIIPSVILPPINEPPQVGKVRYVIHTKVGEDRILFSLREQLGGSADSFQSEMKPQNMDIMDIEAPVPETRRMLKNILVISFAFTFLFTAYQSTANLQSSINTDAGLGTASLSTVYVALIVSSLFVPTWMITTLGVKWTIPVCMLGYAAYIGAQFYPRFYTMVPAAVLVGFVAAPMWSAKCTYLSHIGFLRADALGTSEEAQRTLLFGIFFLFFQSSQVFGNLISSAVFSAGDVEPISPDSPQLAICGAKFCPWYKLNATASDRPSDSKIYLLMSIYLGCGIVAALIVSFFVDQLTRFGERAGSGDGLSGFNLLLATMKRWKDKRQLLLIPLTIFCGLEQGFFGADFTQSYVTCAYGVQNVGYVLITFGVCDALSSYFFGAAMKVVGRIAIITLGAVINVAVIIAMFLWQPRPDEPLHFFAIAGCWGISDAVWQTMVNALYGNVFSKDEEASYSNHRLWESLGFAVAYAYSTLLCTDAKMWVLLGLLAVGMAGYYTVEVIEAKNRKQKFELARKMKSGADDSMVETAISPEDKPPVVELRRMMVNILVISVAFTFLFTAYQSTANLQSSINTDAGLGTASLSTVYVALIVSCVFVPTWLISALGVKWTMPVCMLGYAVYIGAQFYPQFYTLIPAAVVVGLVAAPMWSAKCTYLSHVGFLRAQALGTSEEAQRTLLFGIFFLLFQCSQVIGNLISSTVLSSGDVAPISPESPQLEFCGADFCPWIALDAAPSDRPSDGKIYLLMGIYLGCAVIAAAIIALLVDPLTRFGDRVGSAKGLSGFRLLLATVKHWKDKRQLLLIPLTVFSGLEQGFIGADFTQSYVTCAYGVQNVGYVMITFGAFDAVFSYVFGAAIKLVGRLPIFTLGAAINIAMICTMFLWKPTPDQPAVFYVIAGFWGIADAVWQTQMNGNKKKYANI</sequence>
<feature type="transmembrane region" description="Helical" evidence="7">
    <location>
        <begin position="1204"/>
        <end position="1224"/>
    </location>
</feature>